<dbReference type="InterPro" id="IPR051258">
    <property type="entry name" value="Diverse_Substrate_Transporter"/>
</dbReference>
<feature type="domain" description="EamA" evidence="8">
    <location>
        <begin position="150"/>
        <end position="281"/>
    </location>
</feature>
<keyword evidence="6 7" id="KW-0472">Membrane</keyword>
<reference evidence="9 10" key="1">
    <citation type="submission" date="2020-04" db="EMBL/GenBank/DDBJ databases">
        <title>Genomic insights into acetone-butanol-ethanol (ABE) fermentation by sequencing solventogenic clostridia strains.</title>
        <authorList>
            <person name="Brown S."/>
        </authorList>
    </citation>
    <scope>NUCLEOTIDE SEQUENCE [LARGE SCALE GENOMIC DNA]</scope>
    <source>
        <strain evidence="9 10">DJ011</strain>
    </source>
</reference>
<gene>
    <name evidence="9" type="ORF">HGG79_11375</name>
</gene>
<feature type="transmembrane region" description="Helical" evidence="7">
    <location>
        <begin position="99"/>
        <end position="117"/>
    </location>
</feature>
<keyword evidence="3" id="KW-1003">Cell membrane</keyword>
<sequence length="309" mass="33993">MNSLFKRKDLLGDFSLLIVTIIWGSGFVATKNALDSVSPFFITTLRFTIASILIGVIFFKQIIKINIKDLKAGFIIGFFLYVAFATQTVGLQYTTAGKQAFLTGTNVVMVPFIYWLVSGRKPDIYNLISAFLCLLGISLLTLNGSIYINLGDLLTLICALFFACHIVSVGHFAENHNPIILTFIQFLIASILSFISMILIEGSPASISKEGIIPVGYLAIFSTLIAFLIQNIAQKYTSATHTAIILSLEAVFGSILSCVLLGEKFTYKIFIGCIIIFIAIITAETKLEFLKFNKKTITSSEKLSEKLNS</sequence>
<keyword evidence="10" id="KW-1185">Reference proteome</keyword>
<dbReference type="PANTHER" id="PTHR42920:SF5">
    <property type="entry name" value="EAMA DOMAIN-CONTAINING PROTEIN"/>
    <property type="match status" value="1"/>
</dbReference>
<evidence type="ECO:0000256" key="5">
    <source>
        <dbReference type="ARBA" id="ARBA00022989"/>
    </source>
</evidence>
<feature type="transmembrane region" description="Helical" evidence="7">
    <location>
        <begin position="179"/>
        <end position="200"/>
    </location>
</feature>
<dbReference type="EMBL" id="JAAZWO010000013">
    <property type="protein sequence ID" value="MBC2398365.1"/>
    <property type="molecule type" value="Genomic_DNA"/>
</dbReference>
<evidence type="ECO:0000313" key="9">
    <source>
        <dbReference type="EMBL" id="MBC2398365.1"/>
    </source>
</evidence>
<evidence type="ECO:0000256" key="2">
    <source>
        <dbReference type="ARBA" id="ARBA00007362"/>
    </source>
</evidence>
<protein>
    <submittedName>
        <fullName evidence="9">DMT family transporter</fullName>
    </submittedName>
</protein>
<name>A0A923J253_CLOTT</name>
<comment type="caution">
    <text evidence="9">The sequence shown here is derived from an EMBL/GenBank/DDBJ whole genome shotgun (WGS) entry which is preliminary data.</text>
</comment>
<keyword evidence="5 7" id="KW-1133">Transmembrane helix</keyword>
<evidence type="ECO:0000256" key="1">
    <source>
        <dbReference type="ARBA" id="ARBA00004651"/>
    </source>
</evidence>
<feature type="transmembrane region" description="Helical" evidence="7">
    <location>
        <begin position="153"/>
        <end position="172"/>
    </location>
</feature>
<dbReference type="PANTHER" id="PTHR42920">
    <property type="entry name" value="OS03G0707200 PROTEIN-RELATED"/>
    <property type="match status" value="1"/>
</dbReference>
<dbReference type="Proteomes" id="UP000563151">
    <property type="component" value="Unassembled WGS sequence"/>
</dbReference>
<evidence type="ECO:0000313" key="10">
    <source>
        <dbReference type="Proteomes" id="UP000563151"/>
    </source>
</evidence>
<keyword evidence="4 7" id="KW-0812">Transmembrane</keyword>
<evidence type="ECO:0000256" key="6">
    <source>
        <dbReference type="ARBA" id="ARBA00023136"/>
    </source>
</evidence>
<dbReference type="AlphaFoldDB" id="A0A923J253"/>
<dbReference type="GO" id="GO:0005886">
    <property type="term" value="C:plasma membrane"/>
    <property type="evidence" value="ECO:0007669"/>
    <property type="project" value="UniProtKB-SubCell"/>
</dbReference>
<dbReference type="Pfam" id="PF00892">
    <property type="entry name" value="EamA"/>
    <property type="match status" value="2"/>
</dbReference>
<feature type="transmembrane region" description="Helical" evidence="7">
    <location>
        <begin position="268"/>
        <end position="285"/>
    </location>
</feature>
<feature type="transmembrane region" description="Helical" evidence="7">
    <location>
        <begin position="212"/>
        <end position="229"/>
    </location>
</feature>
<dbReference type="InterPro" id="IPR037185">
    <property type="entry name" value="EmrE-like"/>
</dbReference>
<evidence type="ECO:0000256" key="3">
    <source>
        <dbReference type="ARBA" id="ARBA00022475"/>
    </source>
</evidence>
<dbReference type="InterPro" id="IPR000620">
    <property type="entry name" value="EamA_dom"/>
</dbReference>
<feature type="transmembrane region" description="Helical" evidence="7">
    <location>
        <begin position="12"/>
        <end position="34"/>
    </location>
</feature>
<evidence type="ECO:0000259" key="8">
    <source>
        <dbReference type="Pfam" id="PF00892"/>
    </source>
</evidence>
<feature type="transmembrane region" description="Helical" evidence="7">
    <location>
        <begin position="40"/>
        <end position="60"/>
    </location>
</feature>
<evidence type="ECO:0000256" key="4">
    <source>
        <dbReference type="ARBA" id="ARBA00022692"/>
    </source>
</evidence>
<accession>A0A923J253</accession>
<proteinExistence type="inferred from homology"/>
<dbReference type="SUPFAM" id="SSF103481">
    <property type="entry name" value="Multidrug resistance efflux transporter EmrE"/>
    <property type="match status" value="2"/>
</dbReference>
<evidence type="ECO:0000256" key="7">
    <source>
        <dbReference type="SAM" id="Phobius"/>
    </source>
</evidence>
<feature type="transmembrane region" description="Helical" evidence="7">
    <location>
        <begin position="241"/>
        <end position="262"/>
    </location>
</feature>
<comment type="similarity">
    <text evidence="2">Belongs to the EamA transporter family.</text>
</comment>
<organism evidence="9 10">
    <name type="scientific">Clostridium tetanomorphum</name>
    <dbReference type="NCBI Taxonomy" id="1553"/>
    <lineage>
        <taxon>Bacteria</taxon>
        <taxon>Bacillati</taxon>
        <taxon>Bacillota</taxon>
        <taxon>Clostridia</taxon>
        <taxon>Eubacteriales</taxon>
        <taxon>Clostridiaceae</taxon>
        <taxon>Clostridium</taxon>
    </lineage>
</organism>
<feature type="transmembrane region" description="Helical" evidence="7">
    <location>
        <begin position="72"/>
        <end position="93"/>
    </location>
</feature>
<comment type="subcellular location">
    <subcellularLocation>
        <location evidence="1">Cell membrane</location>
        <topology evidence="1">Multi-pass membrane protein</topology>
    </subcellularLocation>
</comment>
<feature type="domain" description="EamA" evidence="8">
    <location>
        <begin position="11"/>
        <end position="141"/>
    </location>
</feature>
<dbReference type="RefSeq" id="WP_035149909.1">
    <property type="nucleotide sequence ID" value="NZ_JAAZWO010000013.1"/>
</dbReference>
<feature type="transmembrane region" description="Helical" evidence="7">
    <location>
        <begin position="124"/>
        <end position="147"/>
    </location>
</feature>